<evidence type="ECO:0008006" key="4">
    <source>
        <dbReference type="Google" id="ProtNLM"/>
    </source>
</evidence>
<dbReference type="InterPro" id="IPR058247">
    <property type="entry name" value="DUF1453"/>
</dbReference>
<feature type="transmembrane region" description="Helical" evidence="1">
    <location>
        <begin position="6"/>
        <end position="22"/>
    </location>
</feature>
<keyword evidence="1" id="KW-1133">Transmembrane helix</keyword>
<protein>
    <recommendedName>
        <fullName evidence="4">DUF1453 family protein</fullName>
    </recommendedName>
</protein>
<organism evidence="2 3">
    <name type="scientific">Paenibacillus radicis</name>
    <name type="common">ex Gao et al. 2016</name>
    <dbReference type="NCBI Taxonomy" id="1737354"/>
    <lineage>
        <taxon>Bacteria</taxon>
        <taxon>Bacillati</taxon>
        <taxon>Bacillota</taxon>
        <taxon>Bacilli</taxon>
        <taxon>Bacillales</taxon>
        <taxon>Paenibacillaceae</taxon>
        <taxon>Paenibacillus</taxon>
    </lineage>
</organism>
<keyword evidence="1" id="KW-0472">Membrane</keyword>
<feature type="transmembrane region" description="Helical" evidence="1">
    <location>
        <begin position="146"/>
        <end position="166"/>
    </location>
</feature>
<evidence type="ECO:0000256" key="1">
    <source>
        <dbReference type="SAM" id="Phobius"/>
    </source>
</evidence>
<dbReference type="Pfam" id="PF07301">
    <property type="entry name" value="DUF1453"/>
    <property type="match status" value="1"/>
</dbReference>
<comment type="caution">
    <text evidence="2">The sequence shown here is derived from an EMBL/GenBank/DDBJ whole genome shotgun (WGS) entry which is preliminary data.</text>
</comment>
<evidence type="ECO:0000313" key="3">
    <source>
        <dbReference type="Proteomes" id="UP000600247"/>
    </source>
</evidence>
<dbReference type="Proteomes" id="UP000600247">
    <property type="component" value="Unassembled WGS sequence"/>
</dbReference>
<feature type="transmembrane region" description="Helical" evidence="1">
    <location>
        <begin position="38"/>
        <end position="55"/>
    </location>
</feature>
<gene>
    <name evidence="2" type="ORF">GCM10010918_46370</name>
</gene>
<sequence length="176" mass="20015">MELLTHYAVPVIIVFFLLYRRFKRTVGFQPYKPKKLKVRIGIFAVIGILLFSAGFAKPQLFAFDAIGLALGAVIVYFAIKHSRFEQREDTLYYRTHIAIEAFVVALFVGRIAYRFLITFTNGGNAAAQTSVNDNAIQMQQFAGDPWTALVFYILITYYIGFYLFILRNSAKLTAVS</sequence>
<keyword evidence="1" id="KW-0812">Transmembrane</keyword>
<dbReference type="AlphaFoldDB" id="A0A917M824"/>
<feature type="transmembrane region" description="Helical" evidence="1">
    <location>
        <begin position="61"/>
        <end position="79"/>
    </location>
</feature>
<dbReference type="RefSeq" id="WP_188891966.1">
    <property type="nucleotide sequence ID" value="NZ_BMHY01000011.1"/>
</dbReference>
<proteinExistence type="predicted"/>
<keyword evidence="3" id="KW-1185">Reference proteome</keyword>
<accession>A0A917M824</accession>
<name>A0A917M824_9BACL</name>
<feature type="transmembrane region" description="Helical" evidence="1">
    <location>
        <begin position="91"/>
        <end position="113"/>
    </location>
</feature>
<dbReference type="EMBL" id="BMHY01000011">
    <property type="protein sequence ID" value="GGG83459.1"/>
    <property type="molecule type" value="Genomic_DNA"/>
</dbReference>
<evidence type="ECO:0000313" key="2">
    <source>
        <dbReference type="EMBL" id="GGG83459.1"/>
    </source>
</evidence>
<reference evidence="2 3" key="1">
    <citation type="journal article" date="2014" name="Int. J. Syst. Evol. Microbiol.">
        <title>Complete genome sequence of Corynebacterium casei LMG S-19264T (=DSM 44701T), isolated from a smear-ripened cheese.</title>
        <authorList>
            <consortium name="US DOE Joint Genome Institute (JGI-PGF)"/>
            <person name="Walter F."/>
            <person name="Albersmeier A."/>
            <person name="Kalinowski J."/>
            <person name="Ruckert C."/>
        </authorList>
    </citation>
    <scope>NUCLEOTIDE SEQUENCE [LARGE SCALE GENOMIC DNA]</scope>
    <source>
        <strain evidence="2 3">CGMCC 1.15286</strain>
    </source>
</reference>